<comment type="caution">
    <text evidence="4">The sequence shown here is derived from an EMBL/GenBank/DDBJ whole genome shotgun (WGS) entry which is preliminary data.</text>
</comment>
<accession>A0A1V4I8K3</accession>
<evidence type="ECO:0000313" key="4">
    <source>
        <dbReference type="EMBL" id="OPJ56276.1"/>
    </source>
</evidence>
<name>A0A1V4I8K3_9FIRM</name>
<dbReference type="PANTHER" id="PTHR11496">
    <property type="entry name" value="ALCOHOL DEHYDROGENASE"/>
    <property type="match status" value="1"/>
</dbReference>
<dbReference type="InterPro" id="IPR018211">
    <property type="entry name" value="ADH_Fe_CS"/>
</dbReference>
<reference evidence="4 5" key="1">
    <citation type="submission" date="2017-03" db="EMBL/GenBank/DDBJ databases">
        <title>Genome sequence of Clostridium thermoalcaliphilum DSM 7309.</title>
        <authorList>
            <person name="Poehlein A."/>
            <person name="Daniel R."/>
        </authorList>
    </citation>
    <scope>NUCLEOTIDE SEQUENCE [LARGE SCALE GENOMIC DNA]</scope>
    <source>
        <strain evidence="4 5">DSM 7309</strain>
    </source>
</reference>
<dbReference type="OrthoDB" id="9804734at2"/>
<dbReference type="Gene3D" id="3.40.50.1970">
    <property type="match status" value="1"/>
</dbReference>
<organism evidence="4 5">
    <name type="scientific">Alkalithermobacter paradoxus</name>
    <dbReference type="NCBI Taxonomy" id="29349"/>
    <lineage>
        <taxon>Bacteria</taxon>
        <taxon>Bacillati</taxon>
        <taxon>Bacillota</taxon>
        <taxon>Clostridia</taxon>
        <taxon>Peptostreptococcales</taxon>
        <taxon>Tepidibacteraceae</taxon>
        <taxon>Alkalithermobacter</taxon>
    </lineage>
</organism>
<feature type="domain" description="Fe-containing alcohol dehydrogenase-like C-terminal" evidence="3">
    <location>
        <begin position="177"/>
        <end position="369"/>
    </location>
</feature>
<evidence type="ECO:0000256" key="1">
    <source>
        <dbReference type="ARBA" id="ARBA00023002"/>
    </source>
</evidence>
<dbReference type="InterPro" id="IPR001670">
    <property type="entry name" value="ADH_Fe/GldA"/>
</dbReference>
<dbReference type="EC" id="1.1.1.244" evidence="4"/>
<dbReference type="SUPFAM" id="SSF56796">
    <property type="entry name" value="Dehydroquinate synthase-like"/>
    <property type="match status" value="1"/>
</dbReference>
<feature type="domain" description="Alcohol dehydrogenase iron-type/glycerol dehydrogenase GldA" evidence="2">
    <location>
        <begin position="18"/>
        <end position="164"/>
    </location>
</feature>
<dbReference type="Pfam" id="PF00465">
    <property type="entry name" value="Fe-ADH"/>
    <property type="match status" value="1"/>
</dbReference>
<keyword evidence="1 4" id="KW-0560">Oxidoreductase</keyword>
<dbReference type="PANTHER" id="PTHR11496:SF83">
    <property type="entry name" value="HYDROXYACID-OXOACID TRANSHYDROGENASE, MITOCHONDRIAL"/>
    <property type="match status" value="1"/>
</dbReference>
<evidence type="ECO:0000259" key="2">
    <source>
        <dbReference type="Pfam" id="PF00465"/>
    </source>
</evidence>
<gene>
    <name evidence="4" type="primary">mdh</name>
    <name evidence="4" type="ORF">CLOTH_06800</name>
</gene>
<keyword evidence="5" id="KW-1185">Reference proteome</keyword>
<dbReference type="Proteomes" id="UP000190140">
    <property type="component" value="Unassembled WGS sequence"/>
</dbReference>
<dbReference type="InterPro" id="IPR039697">
    <property type="entry name" value="Alcohol_dehydrogenase_Fe"/>
</dbReference>
<dbReference type="RefSeq" id="WP_079411236.1">
    <property type="nucleotide sequence ID" value="NZ_MZGW01000002.1"/>
</dbReference>
<dbReference type="InterPro" id="IPR056798">
    <property type="entry name" value="ADH_Fe_C"/>
</dbReference>
<dbReference type="PROSITE" id="PS00060">
    <property type="entry name" value="ADH_IRON_2"/>
    <property type="match status" value="1"/>
</dbReference>
<dbReference type="Gene3D" id="1.20.1090.10">
    <property type="entry name" value="Dehydroquinate synthase-like - alpha domain"/>
    <property type="match status" value="1"/>
</dbReference>
<dbReference type="AlphaFoldDB" id="A0A1V4I8K3"/>
<dbReference type="EMBL" id="MZGW01000002">
    <property type="protein sequence ID" value="OPJ56276.1"/>
    <property type="molecule type" value="Genomic_DNA"/>
</dbReference>
<protein>
    <submittedName>
        <fullName evidence="4">NAD-dependent methanol dehydrogenase</fullName>
        <ecNumber evidence="4">1.1.1.244</ecNumber>
    </submittedName>
</protein>
<sequence>MKLIKVKTEIQRFDYLVNFVEEFNIGKEDLIFTSKSLYNRYIKELNLECDILLKDTYASGEPSDDMIDNILNDLKNKSYSRVVAIGGGSIIDIAKFLVLEGFEKVIDLFERKVSFVKKRELIAIPTTCGTGSEVTNISIAHITSKDTKMGLAVDELYPDYAVLVPQLLKNLPSKVFASSSIDALIHAIESFLSPKSNEYTEVFSINAIKMILEGYIQIVEKGFDYKENIIEDFIVASNHAGIAFDNTGVGAVHALSYPLGGKYHVPHGEANYQFFISVLKMYLEKNPKGKITKLNEILKDILGKENDVYDRLEEVLDKLLKRNKLREYGMKSEDIQIFTDSVINTQQRLLSNNYAHLSREDIYKIYSDLY</sequence>
<evidence type="ECO:0000259" key="3">
    <source>
        <dbReference type="Pfam" id="PF25137"/>
    </source>
</evidence>
<dbReference type="GO" id="GO:0046872">
    <property type="term" value="F:metal ion binding"/>
    <property type="evidence" value="ECO:0007669"/>
    <property type="project" value="InterPro"/>
</dbReference>
<evidence type="ECO:0000313" key="5">
    <source>
        <dbReference type="Proteomes" id="UP000190140"/>
    </source>
</evidence>
<dbReference type="GO" id="GO:0050093">
    <property type="term" value="F:methanol dehydrogenase (NAD+) activity"/>
    <property type="evidence" value="ECO:0007669"/>
    <property type="project" value="UniProtKB-EC"/>
</dbReference>
<dbReference type="Pfam" id="PF25137">
    <property type="entry name" value="ADH_Fe_C"/>
    <property type="match status" value="1"/>
</dbReference>
<dbReference type="STRING" id="29349.CLOTH_06800"/>
<proteinExistence type="predicted"/>
<dbReference type="CDD" id="cd14860">
    <property type="entry name" value="4HBD_NAD"/>
    <property type="match status" value="1"/>
</dbReference>